<organism evidence="1 2">
    <name type="scientific">Leucogyrophana mollusca</name>
    <dbReference type="NCBI Taxonomy" id="85980"/>
    <lineage>
        <taxon>Eukaryota</taxon>
        <taxon>Fungi</taxon>
        <taxon>Dikarya</taxon>
        <taxon>Basidiomycota</taxon>
        <taxon>Agaricomycotina</taxon>
        <taxon>Agaricomycetes</taxon>
        <taxon>Agaricomycetidae</taxon>
        <taxon>Boletales</taxon>
        <taxon>Boletales incertae sedis</taxon>
        <taxon>Leucogyrophana</taxon>
    </lineage>
</organism>
<proteinExistence type="predicted"/>
<evidence type="ECO:0000313" key="1">
    <source>
        <dbReference type="EMBL" id="KAH7917461.1"/>
    </source>
</evidence>
<reference evidence="1" key="1">
    <citation type="journal article" date="2021" name="New Phytol.">
        <title>Evolutionary innovations through gain and loss of genes in the ectomycorrhizal Boletales.</title>
        <authorList>
            <person name="Wu G."/>
            <person name="Miyauchi S."/>
            <person name="Morin E."/>
            <person name="Kuo A."/>
            <person name="Drula E."/>
            <person name="Varga T."/>
            <person name="Kohler A."/>
            <person name="Feng B."/>
            <person name="Cao Y."/>
            <person name="Lipzen A."/>
            <person name="Daum C."/>
            <person name="Hundley H."/>
            <person name="Pangilinan J."/>
            <person name="Johnson J."/>
            <person name="Barry K."/>
            <person name="LaButti K."/>
            <person name="Ng V."/>
            <person name="Ahrendt S."/>
            <person name="Min B."/>
            <person name="Choi I.G."/>
            <person name="Park H."/>
            <person name="Plett J.M."/>
            <person name="Magnuson J."/>
            <person name="Spatafora J.W."/>
            <person name="Nagy L.G."/>
            <person name="Henrissat B."/>
            <person name="Grigoriev I.V."/>
            <person name="Yang Z.L."/>
            <person name="Xu J."/>
            <person name="Martin F.M."/>
        </authorList>
    </citation>
    <scope>NUCLEOTIDE SEQUENCE</scope>
    <source>
        <strain evidence="1">KUC20120723A-06</strain>
    </source>
</reference>
<gene>
    <name evidence="1" type="ORF">BV22DRAFT_1026299</name>
</gene>
<protein>
    <submittedName>
        <fullName evidence="1">Uncharacterized protein</fullName>
    </submittedName>
</protein>
<keyword evidence="2" id="KW-1185">Reference proteome</keyword>
<name>A0ACB8AWV4_9AGAM</name>
<dbReference type="Proteomes" id="UP000790709">
    <property type="component" value="Unassembled WGS sequence"/>
</dbReference>
<evidence type="ECO:0000313" key="2">
    <source>
        <dbReference type="Proteomes" id="UP000790709"/>
    </source>
</evidence>
<comment type="caution">
    <text evidence="1">The sequence shown here is derived from an EMBL/GenBank/DDBJ whole genome shotgun (WGS) entry which is preliminary data.</text>
</comment>
<sequence>MFEEIREQQEANGLDTHAPFADEHEWGLVKWWVALVGQTAIDEFMKLPIIRSTSDYLASNVAEICIDSPSLNFF</sequence>
<accession>A0ACB8AWV4</accession>
<dbReference type="EMBL" id="MU267054">
    <property type="protein sequence ID" value="KAH7917461.1"/>
    <property type="molecule type" value="Genomic_DNA"/>
</dbReference>